<dbReference type="AlphaFoldDB" id="A0A3P7P031"/>
<dbReference type="Proteomes" id="UP000279029">
    <property type="component" value="Chromosome"/>
</dbReference>
<feature type="domain" description="Glycosyl transferase family 1" evidence="2">
    <location>
        <begin position="184"/>
        <end position="327"/>
    </location>
</feature>
<feature type="domain" description="Glycosyltransferase subfamily 4-like N-terminal" evidence="3">
    <location>
        <begin position="15"/>
        <end position="171"/>
    </location>
</feature>
<protein>
    <submittedName>
        <fullName evidence="4">Glycosyltransferase family 1 protein</fullName>
    </submittedName>
</protein>
<accession>A0A3P7P031</accession>
<dbReference type="InterPro" id="IPR001296">
    <property type="entry name" value="Glyco_trans_1"/>
</dbReference>
<organism evidence="4 5">
    <name type="scientific">Petrocella atlantisensis</name>
    <dbReference type="NCBI Taxonomy" id="2173034"/>
    <lineage>
        <taxon>Bacteria</taxon>
        <taxon>Bacillati</taxon>
        <taxon>Bacillota</taxon>
        <taxon>Clostridia</taxon>
        <taxon>Lachnospirales</taxon>
        <taxon>Vallitaleaceae</taxon>
        <taxon>Petrocella</taxon>
    </lineage>
</organism>
<dbReference type="RefSeq" id="WP_125137850.1">
    <property type="nucleotide sequence ID" value="NZ_LR130778.1"/>
</dbReference>
<dbReference type="GO" id="GO:0016757">
    <property type="term" value="F:glycosyltransferase activity"/>
    <property type="evidence" value="ECO:0007669"/>
    <property type="project" value="InterPro"/>
</dbReference>
<sequence>MKVLYDYQIFRTQRYGGISRYFTNLIQWSDKENVVVPVFHSKNYYFNKLNDNFDHKYESMLVEKVNNWISKYLTRRTLRKHQIDIFHPTNYDSYFLRYLKNEKVIITVHDLGRELFPQYYGNIAIFLEEKKKLILAADHIIAVSNNTKEDLIRYYDINPDKITVVYHGLPLRFGKVNITLRGLPERYILFVGQRTDNKNFKLFLEAMSKVLVEDETLNLLCVGGGEFTENERKEIAGLGISKQVGQRNLNDEVLAACYRQALAFVYPSIYEGFGIPILEAFTMKCPTILSDIGSFREVAQDAGIYFNPNDVSMIKAQIKWVLDPDNKSKIEEKIKLGTKIAHSFTLDNTYEKTYEVYEEVLKEKL</sequence>
<dbReference type="SUPFAM" id="SSF53756">
    <property type="entry name" value="UDP-Glycosyltransferase/glycogen phosphorylase"/>
    <property type="match status" value="1"/>
</dbReference>
<dbReference type="OrthoDB" id="9802525at2"/>
<evidence type="ECO:0000313" key="4">
    <source>
        <dbReference type="EMBL" id="VDN48764.1"/>
    </source>
</evidence>
<dbReference type="KEGG" id="cbar:PATL70BA_2857"/>
<dbReference type="GO" id="GO:0009103">
    <property type="term" value="P:lipopolysaccharide biosynthetic process"/>
    <property type="evidence" value="ECO:0007669"/>
    <property type="project" value="TreeGrafter"/>
</dbReference>
<evidence type="ECO:0000259" key="3">
    <source>
        <dbReference type="Pfam" id="PF13439"/>
    </source>
</evidence>
<keyword evidence="5" id="KW-1185">Reference proteome</keyword>
<keyword evidence="1 4" id="KW-0808">Transferase</keyword>
<dbReference type="PANTHER" id="PTHR46401:SF2">
    <property type="entry name" value="GLYCOSYLTRANSFERASE WBBK-RELATED"/>
    <property type="match status" value="1"/>
</dbReference>
<evidence type="ECO:0000259" key="2">
    <source>
        <dbReference type="Pfam" id="PF00534"/>
    </source>
</evidence>
<evidence type="ECO:0000313" key="5">
    <source>
        <dbReference type="Proteomes" id="UP000279029"/>
    </source>
</evidence>
<dbReference type="InterPro" id="IPR028098">
    <property type="entry name" value="Glyco_trans_4-like_N"/>
</dbReference>
<dbReference type="CDD" id="cd03809">
    <property type="entry name" value="GT4_MtfB-like"/>
    <property type="match status" value="1"/>
</dbReference>
<dbReference type="EMBL" id="LR130778">
    <property type="protein sequence ID" value="VDN48764.1"/>
    <property type="molecule type" value="Genomic_DNA"/>
</dbReference>
<dbReference type="PANTHER" id="PTHR46401">
    <property type="entry name" value="GLYCOSYLTRANSFERASE WBBK-RELATED"/>
    <property type="match status" value="1"/>
</dbReference>
<gene>
    <name evidence="4" type="ORF">PATL70BA_2857</name>
</gene>
<proteinExistence type="predicted"/>
<dbReference type="Pfam" id="PF00534">
    <property type="entry name" value="Glycos_transf_1"/>
    <property type="match status" value="1"/>
</dbReference>
<dbReference type="Pfam" id="PF13439">
    <property type="entry name" value="Glyco_transf_4"/>
    <property type="match status" value="1"/>
</dbReference>
<dbReference type="Gene3D" id="3.40.50.2000">
    <property type="entry name" value="Glycogen Phosphorylase B"/>
    <property type="match status" value="2"/>
</dbReference>
<reference evidence="4 5" key="1">
    <citation type="submission" date="2018-09" db="EMBL/GenBank/DDBJ databases">
        <authorList>
            <person name="Postec A."/>
        </authorList>
    </citation>
    <scope>NUCLEOTIDE SEQUENCE [LARGE SCALE GENOMIC DNA]</scope>
    <source>
        <strain evidence="4">70B-A</strain>
    </source>
</reference>
<name>A0A3P7P031_9FIRM</name>
<evidence type="ECO:0000256" key="1">
    <source>
        <dbReference type="ARBA" id="ARBA00022679"/>
    </source>
</evidence>